<dbReference type="Pfam" id="PF18911">
    <property type="entry name" value="PKD_4"/>
    <property type="match status" value="1"/>
</dbReference>
<comment type="caution">
    <text evidence="5">The sequence shown here is derived from an EMBL/GenBank/DDBJ whole genome shotgun (WGS) entry which is preliminary data.</text>
</comment>
<dbReference type="Gene3D" id="2.60.40.1260">
    <property type="entry name" value="Lamin Tail domain"/>
    <property type="match status" value="2"/>
</dbReference>
<dbReference type="InterPro" id="IPR036415">
    <property type="entry name" value="Lamin_tail_dom_sf"/>
</dbReference>
<evidence type="ECO:0000313" key="5">
    <source>
        <dbReference type="EMBL" id="OGF19498.1"/>
    </source>
</evidence>
<dbReference type="Gene3D" id="2.40.50.140">
    <property type="entry name" value="Nucleic acid-binding proteins"/>
    <property type="match status" value="1"/>
</dbReference>
<dbReference type="InterPro" id="IPR022409">
    <property type="entry name" value="PKD/Chitinase_dom"/>
</dbReference>
<dbReference type="InterPro" id="IPR000601">
    <property type="entry name" value="PKD_dom"/>
</dbReference>
<dbReference type="EMBL" id="MFFV01000029">
    <property type="protein sequence ID" value="OGF19498.1"/>
    <property type="molecule type" value="Genomic_DNA"/>
</dbReference>
<dbReference type="SUPFAM" id="SSF74853">
    <property type="entry name" value="Lamin A/C globular tail domain"/>
    <property type="match status" value="3"/>
</dbReference>
<dbReference type="InterPro" id="IPR012340">
    <property type="entry name" value="NA-bd_OB-fold"/>
</dbReference>
<reference evidence="5 6" key="1">
    <citation type="journal article" date="2016" name="Nat. Commun.">
        <title>Thousands of microbial genomes shed light on interconnected biogeochemical processes in an aquifer system.</title>
        <authorList>
            <person name="Anantharaman K."/>
            <person name="Brown C.T."/>
            <person name="Hug L.A."/>
            <person name="Sharon I."/>
            <person name="Castelle C.J."/>
            <person name="Probst A.J."/>
            <person name="Thomas B.C."/>
            <person name="Singh A."/>
            <person name="Wilkins M.J."/>
            <person name="Karaoz U."/>
            <person name="Brodie E.L."/>
            <person name="Williams K.H."/>
            <person name="Hubbard S.S."/>
            <person name="Banfield J.F."/>
        </authorList>
    </citation>
    <scope>NUCLEOTIDE SEQUENCE [LARGE SCALE GENOMIC DNA]</scope>
</reference>
<dbReference type="AlphaFoldDB" id="A0A1F5RYL0"/>
<dbReference type="PROSITE" id="PS51841">
    <property type="entry name" value="LTD"/>
    <property type="match status" value="2"/>
</dbReference>
<protein>
    <recommendedName>
        <fullName evidence="7">PKD domain-containing protein</fullName>
    </recommendedName>
</protein>
<feature type="transmembrane region" description="Helical" evidence="2">
    <location>
        <begin position="862"/>
        <end position="882"/>
    </location>
</feature>
<evidence type="ECO:0000313" key="6">
    <source>
        <dbReference type="Proteomes" id="UP000177878"/>
    </source>
</evidence>
<feature type="domain" description="PKD" evidence="3">
    <location>
        <begin position="555"/>
        <end position="593"/>
    </location>
</feature>
<name>A0A1F5RYL0_9BACT</name>
<proteinExistence type="predicted"/>
<dbReference type="STRING" id="1797988.A3I35_01385"/>
<dbReference type="InterPro" id="IPR001322">
    <property type="entry name" value="Lamin_tail_dom"/>
</dbReference>
<dbReference type="Gene3D" id="2.60.40.10">
    <property type="entry name" value="Immunoglobulins"/>
    <property type="match status" value="1"/>
</dbReference>
<dbReference type="SUPFAM" id="SSF49299">
    <property type="entry name" value="PKD domain"/>
    <property type="match status" value="1"/>
</dbReference>
<keyword evidence="2" id="KW-0472">Membrane</keyword>
<evidence type="ECO:0000256" key="2">
    <source>
        <dbReference type="SAM" id="Phobius"/>
    </source>
</evidence>
<gene>
    <name evidence="5" type="ORF">A3I35_01385</name>
</gene>
<dbReference type="SMART" id="SM00089">
    <property type="entry name" value="PKD"/>
    <property type="match status" value="1"/>
</dbReference>
<evidence type="ECO:0000259" key="3">
    <source>
        <dbReference type="PROSITE" id="PS50093"/>
    </source>
</evidence>
<sequence length="886" mass="95554">MKLSGKTILFIFLALLSGFFCWQKSADAVETNHIIINEVMTGKSGAADWEFVELYNPTSSDIDLSGWTVKKKSSSGSETPLVSASRLQNKIIAAAGYLLLANEGGYSGSVVADVPWPHSYTLAYKNNAIVLYDNNNVVIDEADWIEIAEGYSWERTNAGSWQNSASAGGTPKAANSEGAQTPPLPPPADNSSSLPPVNPEPTTTTPLADQINVNYRLGDVVINEFVPDPADEQVEFVEIYNKRNENINLDGWFIYDGSGAQTILSGVIAGSGAKKYLVIEKPKGNLNNAGDLIILKQGDAVIDQVAYGDWKDGQIDDNAPTASDPKAIARTGDGYNTYNNKNDFAVSATITKGGANIISDADAASDAETRYAASLPQGNSSDIIINEILPQPRGEENEEEFIELFNRGDKEIDLTGWILGDSSTRRYAIKKTDAVNSGVARNDTIIKPQNYFVVYRRDSKIALNNSGDEVKLYPPDSETPAQTVKYEKSVEGRSYNVKNATSTPLTWEWSEVVTPGAPNIIQIKHAPVVDFGWSGEPVVGQIIFFDGSDTEDADGDNLTYLWNFGTGATSTEPNPIYIYFKAGNFSVSLTVSDGEHTIKEEKIIKIKAAPNASPVTVSTNATTAIKGVKIPGASAAKSSGSTGAKTNGALRQTTLENIRELAKGSYAKVEGTVAVKPGIFSTQYFYIVGSMGLQIYNNKKLFPALEVGDKISVAGELSESYGELRLKTKVVADIKTIATSTLPAPQDFTAEEIGEETEAQLVRVSGEVVDKKGSSIWLDDGNGEAEVYFKQGAKINRENINEGDKISVIGIVSQSNDKYRILPRSQQDIIMESGSAQTGEVLGAVSASDSWELAQNNKKLKLIQYLLVLSGGLIVVLAGVIWKRKK</sequence>
<organism evidence="5 6">
    <name type="scientific">Candidatus Falkowbacteria bacterium RIFCSPLOWO2_02_FULL_45_15</name>
    <dbReference type="NCBI Taxonomy" id="1797988"/>
    <lineage>
        <taxon>Bacteria</taxon>
        <taxon>Candidatus Falkowiibacteriota</taxon>
    </lineage>
</organism>
<dbReference type="InterPro" id="IPR035986">
    <property type="entry name" value="PKD_dom_sf"/>
</dbReference>
<accession>A0A1F5RYL0</accession>
<feature type="domain" description="LTD" evidence="4">
    <location>
        <begin position="373"/>
        <end position="517"/>
    </location>
</feature>
<dbReference type="InterPro" id="IPR013783">
    <property type="entry name" value="Ig-like_fold"/>
</dbReference>
<keyword evidence="2" id="KW-0812">Transmembrane</keyword>
<evidence type="ECO:0000259" key="4">
    <source>
        <dbReference type="PROSITE" id="PS51841"/>
    </source>
</evidence>
<dbReference type="PROSITE" id="PS50093">
    <property type="entry name" value="PKD"/>
    <property type="match status" value="1"/>
</dbReference>
<evidence type="ECO:0000256" key="1">
    <source>
        <dbReference type="SAM" id="MobiDB-lite"/>
    </source>
</evidence>
<dbReference type="CDD" id="cd00146">
    <property type="entry name" value="PKD"/>
    <property type="match status" value="1"/>
</dbReference>
<dbReference type="Proteomes" id="UP000177878">
    <property type="component" value="Unassembled WGS sequence"/>
</dbReference>
<dbReference type="Pfam" id="PF00932">
    <property type="entry name" value="LTD"/>
    <property type="match status" value="3"/>
</dbReference>
<feature type="domain" description="LTD" evidence="4">
    <location>
        <begin position="18"/>
        <end position="155"/>
    </location>
</feature>
<evidence type="ECO:0008006" key="7">
    <source>
        <dbReference type="Google" id="ProtNLM"/>
    </source>
</evidence>
<feature type="region of interest" description="Disordered" evidence="1">
    <location>
        <begin position="161"/>
        <end position="207"/>
    </location>
</feature>
<keyword evidence="2" id="KW-1133">Transmembrane helix</keyword>